<dbReference type="EMBL" id="WIXE01022367">
    <property type="protein sequence ID" value="KAK5967549.1"/>
    <property type="molecule type" value="Genomic_DNA"/>
</dbReference>
<dbReference type="Gene3D" id="3.40.50.300">
    <property type="entry name" value="P-loop containing nucleotide triphosphate hydrolases"/>
    <property type="match status" value="1"/>
</dbReference>
<evidence type="ECO:0000313" key="1">
    <source>
        <dbReference type="EMBL" id="KAK5967549.1"/>
    </source>
</evidence>
<dbReference type="SUPFAM" id="SSF52540">
    <property type="entry name" value="P-loop containing nucleoside triphosphate hydrolases"/>
    <property type="match status" value="1"/>
</dbReference>
<dbReference type="GO" id="GO:0005319">
    <property type="term" value="F:lipid transporter activity"/>
    <property type="evidence" value="ECO:0007669"/>
    <property type="project" value="TreeGrafter"/>
</dbReference>
<dbReference type="PANTHER" id="PTHR19229">
    <property type="entry name" value="ATP-BINDING CASSETTE TRANSPORTER SUBFAMILY A ABCA"/>
    <property type="match status" value="1"/>
</dbReference>
<dbReference type="Proteomes" id="UP001331761">
    <property type="component" value="Unassembled WGS sequence"/>
</dbReference>
<comment type="caution">
    <text evidence="1">The sequence shown here is derived from an EMBL/GenBank/DDBJ whole genome shotgun (WGS) entry which is preliminary data.</text>
</comment>
<evidence type="ECO:0000313" key="2">
    <source>
        <dbReference type="Proteomes" id="UP001331761"/>
    </source>
</evidence>
<accession>A0AAN8IWT1</accession>
<protein>
    <submittedName>
        <fullName evidence="1">Uncharacterized protein</fullName>
    </submittedName>
</protein>
<proteinExistence type="predicted"/>
<dbReference type="PANTHER" id="PTHR19229:SF271">
    <property type="entry name" value="ABC TRANSPORTER CED-7"/>
    <property type="match status" value="1"/>
</dbReference>
<keyword evidence="2" id="KW-1185">Reference proteome</keyword>
<dbReference type="GO" id="GO:0140359">
    <property type="term" value="F:ABC-type transporter activity"/>
    <property type="evidence" value="ECO:0007669"/>
    <property type="project" value="InterPro"/>
</dbReference>
<dbReference type="GO" id="GO:0016020">
    <property type="term" value="C:membrane"/>
    <property type="evidence" value="ECO:0007669"/>
    <property type="project" value="InterPro"/>
</dbReference>
<name>A0AAN8IWT1_TRICO</name>
<dbReference type="AlphaFoldDB" id="A0AAN8IWT1"/>
<organism evidence="1 2">
    <name type="scientific">Trichostrongylus colubriformis</name>
    <name type="common">Black scour worm</name>
    <dbReference type="NCBI Taxonomy" id="6319"/>
    <lineage>
        <taxon>Eukaryota</taxon>
        <taxon>Metazoa</taxon>
        <taxon>Ecdysozoa</taxon>
        <taxon>Nematoda</taxon>
        <taxon>Chromadorea</taxon>
        <taxon>Rhabditida</taxon>
        <taxon>Rhabditina</taxon>
        <taxon>Rhabditomorpha</taxon>
        <taxon>Strongyloidea</taxon>
        <taxon>Trichostrongylidae</taxon>
        <taxon>Trichostrongylus</taxon>
    </lineage>
</organism>
<sequence length="149" mass="16437">MMREGSQSAMLLTSHSMDECEALCSRIAILREGRIRAIGTSQQLKSKFGKHYTITMVAPDVDSRDKVIEAVAKAFTGAVLKTPPKSLTLSLTWQIPRSESHQWSKLFRDVQTLASSLGVVDYCVTQSSFEEVFIQLAQASSPSGKEENP</sequence>
<dbReference type="InterPro" id="IPR027417">
    <property type="entry name" value="P-loop_NTPase"/>
</dbReference>
<dbReference type="InterPro" id="IPR026082">
    <property type="entry name" value="ABCA"/>
</dbReference>
<gene>
    <name evidence="1" type="ORF">GCK32_012017</name>
</gene>
<reference evidence="1 2" key="1">
    <citation type="submission" date="2019-10" db="EMBL/GenBank/DDBJ databases">
        <title>Assembly and Annotation for the nematode Trichostrongylus colubriformis.</title>
        <authorList>
            <person name="Martin J."/>
        </authorList>
    </citation>
    <scope>NUCLEOTIDE SEQUENCE [LARGE SCALE GENOMIC DNA]</scope>
    <source>
        <strain evidence="1">G859</strain>
        <tissue evidence="1">Whole worm</tissue>
    </source>
</reference>